<dbReference type="Proteomes" id="UP000198942">
    <property type="component" value="Unassembled WGS sequence"/>
</dbReference>
<protein>
    <recommendedName>
        <fullName evidence="3">Pimeloyl-ACP methyl ester carboxylesterase</fullName>
    </recommendedName>
</protein>
<dbReference type="EMBL" id="FOCL01000005">
    <property type="protein sequence ID" value="SEO10643.1"/>
    <property type="molecule type" value="Genomic_DNA"/>
</dbReference>
<proteinExistence type="predicted"/>
<keyword evidence="2" id="KW-1185">Reference proteome</keyword>
<evidence type="ECO:0000313" key="2">
    <source>
        <dbReference type="Proteomes" id="UP000198942"/>
    </source>
</evidence>
<dbReference type="SUPFAM" id="SSF53474">
    <property type="entry name" value="alpha/beta-Hydrolases"/>
    <property type="match status" value="1"/>
</dbReference>
<gene>
    <name evidence="1" type="ORF">SAMN05192574_105325</name>
</gene>
<dbReference type="STRING" id="551995.SAMN05192574_105325"/>
<dbReference type="AlphaFoldDB" id="A0A1H8LZV7"/>
<organism evidence="1 2">
    <name type="scientific">Mucilaginibacter gossypiicola</name>
    <dbReference type="NCBI Taxonomy" id="551995"/>
    <lineage>
        <taxon>Bacteria</taxon>
        <taxon>Pseudomonadati</taxon>
        <taxon>Bacteroidota</taxon>
        <taxon>Sphingobacteriia</taxon>
        <taxon>Sphingobacteriales</taxon>
        <taxon>Sphingobacteriaceae</taxon>
        <taxon>Mucilaginibacter</taxon>
    </lineage>
</organism>
<reference evidence="2" key="1">
    <citation type="submission" date="2016-10" db="EMBL/GenBank/DDBJ databases">
        <authorList>
            <person name="Varghese N."/>
            <person name="Submissions S."/>
        </authorList>
    </citation>
    <scope>NUCLEOTIDE SEQUENCE [LARGE SCALE GENOMIC DNA]</scope>
    <source>
        <strain evidence="2">Gh-48</strain>
    </source>
</reference>
<evidence type="ECO:0000313" key="1">
    <source>
        <dbReference type="EMBL" id="SEO10643.1"/>
    </source>
</evidence>
<dbReference type="InterPro" id="IPR029058">
    <property type="entry name" value="AB_hydrolase_fold"/>
</dbReference>
<evidence type="ECO:0008006" key="3">
    <source>
        <dbReference type="Google" id="ProtNLM"/>
    </source>
</evidence>
<sequence>MAGIILPSFIRLYPQEVKGIVFVDCSHPLQVKRFAGYPELTIKAPAQWQAKLMGDFGLLRLFYHDRYPSIAINDSINIAAQDFIPEAAAGVIDEANAFNSMADSAALIRNFGDIPLVVLTGTAAKRISDLQNPETGKAFMRIWLELQNDHLHRSTNSKQIMATRSGHYIQLDQPELVVDAIRGLVN</sequence>
<dbReference type="Gene3D" id="3.40.50.1820">
    <property type="entry name" value="alpha/beta hydrolase"/>
    <property type="match status" value="1"/>
</dbReference>
<name>A0A1H8LZV7_9SPHI</name>
<accession>A0A1H8LZV7</accession>